<dbReference type="Proteomes" id="UP000629619">
    <property type="component" value="Unassembled WGS sequence"/>
</dbReference>
<feature type="domain" description="STAS" evidence="3">
    <location>
        <begin position="23"/>
        <end position="123"/>
    </location>
</feature>
<name>A0A919N934_9ACTN</name>
<dbReference type="InterPro" id="IPR002645">
    <property type="entry name" value="STAS_dom"/>
</dbReference>
<reference evidence="4" key="1">
    <citation type="submission" date="2021-01" db="EMBL/GenBank/DDBJ databases">
        <title>Whole genome shotgun sequence of Actinoplanes siamensis NBRC 109076.</title>
        <authorList>
            <person name="Komaki H."/>
            <person name="Tamura T."/>
        </authorList>
    </citation>
    <scope>NUCLEOTIDE SEQUENCE</scope>
    <source>
        <strain evidence="4">NBRC 109076</strain>
    </source>
</reference>
<sequence length="123" mass="13084">MEPPPQQSGHAPGETEGPPVIEEVTSLDADGSLTTVSLRGEIDVLTVEQVRLALGEAVAGRPRRIVVDMHDVAFIDSTGLGALISGFQRARDQAITFQLARPSDSVRQILVLSGLMEVVEVTP</sequence>
<evidence type="ECO:0000313" key="4">
    <source>
        <dbReference type="EMBL" id="GIF06784.1"/>
    </source>
</evidence>
<gene>
    <name evidence="4" type="ORF">Asi03nite_43220</name>
</gene>
<organism evidence="4 5">
    <name type="scientific">Actinoplanes siamensis</name>
    <dbReference type="NCBI Taxonomy" id="1223317"/>
    <lineage>
        <taxon>Bacteria</taxon>
        <taxon>Bacillati</taxon>
        <taxon>Actinomycetota</taxon>
        <taxon>Actinomycetes</taxon>
        <taxon>Micromonosporales</taxon>
        <taxon>Micromonosporaceae</taxon>
        <taxon>Actinoplanes</taxon>
    </lineage>
</organism>
<dbReference type="InterPro" id="IPR036513">
    <property type="entry name" value="STAS_dom_sf"/>
</dbReference>
<dbReference type="Gene3D" id="3.30.750.24">
    <property type="entry name" value="STAS domain"/>
    <property type="match status" value="1"/>
</dbReference>
<protein>
    <recommendedName>
        <fullName evidence="2">Anti-sigma factor antagonist</fullName>
    </recommendedName>
</protein>
<accession>A0A919N934</accession>
<keyword evidence="5" id="KW-1185">Reference proteome</keyword>
<dbReference type="InterPro" id="IPR003658">
    <property type="entry name" value="Anti-sigma_ant"/>
</dbReference>
<dbReference type="AlphaFoldDB" id="A0A919N934"/>
<proteinExistence type="inferred from homology"/>
<dbReference type="Pfam" id="PF01740">
    <property type="entry name" value="STAS"/>
    <property type="match status" value="1"/>
</dbReference>
<evidence type="ECO:0000256" key="1">
    <source>
        <dbReference type="ARBA" id="ARBA00009013"/>
    </source>
</evidence>
<dbReference type="NCBIfam" id="TIGR00377">
    <property type="entry name" value="ant_ant_sig"/>
    <property type="match status" value="1"/>
</dbReference>
<dbReference type="CDD" id="cd07043">
    <property type="entry name" value="STAS_anti-anti-sigma_factors"/>
    <property type="match status" value="1"/>
</dbReference>
<dbReference type="SUPFAM" id="SSF52091">
    <property type="entry name" value="SpoIIaa-like"/>
    <property type="match status" value="1"/>
</dbReference>
<dbReference type="PROSITE" id="PS50801">
    <property type="entry name" value="STAS"/>
    <property type="match status" value="1"/>
</dbReference>
<comment type="similarity">
    <text evidence="1 2">Belongs to the anti-sigma-factor antagonist family.</text>
</comment>
<comment type="caution">
    <text evidence="4">The sequence shown here is derived from an EMBL/GenBank/DDBJ whole genome shotgun (WGS) entry which is preliminary data.</text>
</comment>
<dbReference type="EMBL" id="BOMW01000040">
    <property type="protein sequence ID" value="GIF06784.1"/>
    <property type="molecule type" value="Genomic_DNA"/>
</dbReference>
<dbReference type="PANTHER" id="PTHR33495">
    <property type="entry name" value="ANTI-SIGMA FACTOR ANTAGONIST TM_1081-RELATED-RELATED"/>
    <property type="match status" value="1"/>
</dbReference>
<evidence type="ECO:0000313" key="5">
    <source>
        <dbReference type="Proteomes" id="UP000629619"/>
    </source>
</evidence>
<dbReference type="PANTHER" id="PTHR33495:SF2">
    <property type="entry name" value="ANTI-SIGMA FACTOR ANTAGONIST TM_1081-RELATED"/>
    <property type="match status" value="1"/>
</dbReference>
<evidence type="ECO:0000259" key="3">
    <source>
        <dbReference type="PROSITE" id="PS50801"/>
    </source>
</evidence>
<dbReference type="GO" id="GO:0043856">
    <property type="term" value="F:anti-sigma factor antagonist activity"/>
    <property type="evidence" value="ECO:0007669"/>
    <property type="project" value="InterPro"/>
</dbReference>
<evidence type="ECO:0000256" key="2">
    <source>
        <dbReference type="RuleBase" id="RU003749"/>
    </source>
</evidence>